<dbReference type="InterPro" id="IPR029412">
    <property type="entry name" value="CEP19"/>
</dbReference>
<evidence type="ECO:0000313" key="11">
    <source>
        <dbReference type="EMBL" id="KAB7497919.1"/>
    </source>
</evidence>
<dbReference type="GO" id="GO:0097712">
    <property type="term" value="P:vesicle targeting, trans-Golgi to periciliary membrane compartment"/>
    <property type="evidence" value="ECO:0007669"/>
    <property type="project" value="TreeGrafter"/>
</dbReference>
<evidence type="ECO:0000256" key="4">
    <source>
        <dbReference type="ARBA" id="ARBA00009371"/>
    </source>
</evidence>
<dbReference type="AlphaFoldDB" id="A0A5N5SW56"/>
<reference evidence="11 12" key="1">
    <citation type="journal article" date="2019" name="PLoS Biol.">
        <title>Sex chromosomes control vertical transmission of feminizing Wolbachia symbionts in an isopod.</title>
        <authorList>
            <person name="Becking T."/>
            <person name="Chebbi M.A."/>
            <person name="Giraud I."/>
            <person name="Moumen B."/>
            <person name="Laverre T."/>
            <person name="Caubet Y."/>
            <person name="Peccoud J."/>
            <person name="Gilbert C."/>
            <person name="Cordaux R."/>
        </authorList>
    </citation>
    <scope>NUCLEOTIDE SEQUENCE [LARGE SCALE GENOMIC DNA]</scope>
    <source>
        <strain evidence="11">ANa2</strain>
        <tissue evidence="11">Whole body excluding digestive tract and cuticle</tissue>
    </source>
</reference>
<keyword evidence="6" id="KW-0963">Cytoplasm</keyword>
<gene>
    <name evidence="11" type="primary">Cep19</name>
    <name evidence="11" type="ORF">Anas_07915</name>
</gene>
<name>A0A5N5SW56_9CRUS</name>
<comment type="similarity">
    <text evidence="4">Belongs to the CEP19 family.</text>
</comment>
<evidence type="ECO:0000256" key="7">
    <source>
        <dbReference type="ARBA" id="ARBA00022794"/>
    </source>
</evidence>
<evidence type="ECO:0000256" key="3">
    <source>
        <dbReference type="ARBA" id="ARBA00004186"/>
    </source>
</evidence>
<dbReference type="GO" id="GO:0034454">
    <property type="term" value="P:microtubule anchoring at centrosome"/>
    <property type="evidence" value="ECO:0007669"/>
    <property type="project" value="TreeGrafter"/>
</dbReference>
<dbReference type="GO" id="GO:0000922">
    <property type="term" value="C:spindle pole"/>
    <property type="evidence" value="ECO:0007669"/>
    <property type="project" value="TreeGrafter"/>
</dbReference>
<dbReference type="Proteomes" id="UP000326759">
    <property type="component" value="Unassembled WGS sequence"/>
</dbReference>
<dbReference type="EMBL" id="SEYY01019759">
    <property type="protein sequence ID" value="KAB7497919.1"/>
    <property type="molecule type" value="Genomic_DNA"/>
</dbReference>
<evidence type="ECO:0000256" key="6">
    <source>
        <dbReference type="ARBA" id="ARBA00022490"/>
    </source>
</evidence>
<dbReference type="PANTHER" id="PTHR31539">
    <property type="entry name" value="CENTROSOMAL PROTEIN OF 19K CEP19"/>
    <property type="match status" value="1"/>
</dbReference>
<accession>A0A5N5SW56</accession>
<keyword evidence="8" id="KW-0969">Cilium</keyword>
<dbReference type="GO" id="GO:0036064">
    <property type="term" value="C:ciliary basal body"/>
    <property type="evidence" value="ECO:0007669"/>
    <property type="project" value="TreeGrafter"/>
</dbReference>
<proteinExistence type="inferred from homology"/>
<comment type="subcellular location">
    <subcellularLocation>
        <location evidence="2">Cytoplasm</location>
        <location evidence="2">Cytoskeleton</location>
        <location evidence="2">Cilium basal body</location>
    </subcellularLocation>
    <subcellularLocation>
        <location evidence="1">Cytoplasm</location>
        <location evidence="1">Cytoskeleton</location>
        <location evidence="1">Microtubule organizing center</location>
        <location evidence="1">Centrosome</location>
        <location evidence="1">Centriole</location>
    </subcellularLocation>
    <subcellularLocation>
        <location evidence="3">Cytoplasm</location>
        <location evidence="3">Cytoskeleton</location>
        <location evidence="3">Spindle</location>
    </subcellularLocation>
</comment>
<dbReference type="Pfam" id="PF14933">
    <property type="entry name" value="CEP19"/>
    <property type="match status" value="1"/>
</dbReference>
<evidence type="ECO:0000256" key="8">
    <source>
        <dbReference type="ARBA" id="ARBA00023069"/>
    </source>
</evidence>
<organism evidence="11 12">
    <name type="scientific">Armadillidium nasatum</name>
    <dbReference type="NCBI Taxonomy" id="96803"/>
    <lineage>
        <taxon>Eukaryota</taxon>
        <taxon>Metazoa</taxon>
        <taxon>Ecdysozoa</taxon>
        <taxon>Arthropoda</taxon>
        <taxon>Crustacea</taxon>
        <taxon>Multicrustacea</taxon>
        <taxon>Malacostraca</taxon>
        <taxon>Eumalacostraca</taxon>
        <taxon>Peracarida</taxon>
        <taxon>Isopoda</taxon>
        <taxon>Oniscidea</taxon>
        <taxon>Crinocheta</taxon>
        <taxon>Armadillidiidae</taxon>
        <taxon>Armadillidium</taxon>
    </lineage>
</organism>
<protein>
    <recommendedName>
        <fullName evidence="5">Centrosomal protein of 19 kDa</fullName>
    </recommendedName>
</protein>
<dbReference type="OrthoDB" id="2163581at2759"/>
<sequence>MLRILQEVQKGSPVEKASDLVRQQYMIDPNQDLNKLTEEELTTKKKLMETSFLKNQVKKGDEGFQYDIQVNFR</sequence>
<keyword evidence="9" id="KW-0206">Cytoskeleton</keyword>
<evidence type="ECO:0000313" key="12">
    <source>
        <dbReference type="Proteomes" id="UP000326759"/>
    </source>
</evidence>
<keyword evidence="7" id="KW-0970">Cilium biogenesis/degradation</keyword>
<evidence type="ECO:0000256" key="5">
    <source>
        <dbReference type="ARBA" id="ARBA00022015"/>
    </source>
</evidence>
<keyword evidence="10" id="KW-0966">Cell projection</keyword>
<dbReference type="PANTHER" id="PTHR31539:SF1">
    <property type="entry name" value="CENTROSOMAL PROTEIN OF 19 KDA"/>
    <property type="match status" value="1"/>
</dbReference>
<keyword evidence="12" id="KW-1185">Reference proteome</keyword>
<evidence type="ECO:0000256" key="2">
    <source>
        <dbReference type="ARBA" id="ARBA00004120"/>
    </source>
</evidence>
<evidence type="ECO:0000256" key="1">
    <source>
        <dbReference type="ARBA" id="ARBA00004114"/>
    </source>
</evidence>
<evidence type="ECO:0000256" key="9">
    <source>
        <dbReference type="ARBA" id="ARBA00023212"/>
    </source>
</evidence>
<comment type="caution">
    <text evidence="11">The sequence shown here is derived from an EMBL/GenBank/DDBJ whole genome shotgun (WGS) entry which is preliminary data.</text>
</comment>
<dbReference type="GO" id="GO:0005814">
    <property type="term" value="C:centriole"/>
    <property type="evidence" value="ECO:0007669"/>
    <property type="project" value="UniProtKB-SubCell"/>
</dbReference>
<evidence type="ECO:0000256" key="10">
    <source>
        <dbReference type="ARBA" id="ARBA00023273"/>
    </source>
</evidence>